<dbReference type="Proteomes" id="UP000007487">
    <property type="component" value="Chromosome"/>
</dbReference>
<dbReference type="AlphaFoldDB" id="F0RAH8"/>
<dbReference type="EMBL" id="CP002534">
    <property type="protein sequence ID" value="ADY30541.1"/>
    <property type="molecule type" value="Genomic_DNA"/>
</dbReference>
<evidence type="ECO:0000256" key="1">
    <source>
        <dbReference type="SAM" id="MobiDB-lite"/>
    </source>
</evidence>
<name>F0RAH8_CELLC</name>
<sequence length="340" mass="38734">MKKLKNIFSLFLFTLPFLGLSQYTDVINSNRPGQSVSAYAIGTGVLQAEAGMSYEKQSHNTLKTDSKLLGVDLALRYGLFFEELEIIYEGTYTNENRTYSTIGFPDQKYTDFKRNRIGLKYLIFDPYKSEEANKPNLYSWKANNTFQLKNLIPAISVYAGANFVLGDNPYYPGEATVSPRGMIATQSRLSPKFVLITNVAYDRIGTDFPEWSYIVSLSHAFRNPKWSVFAENQGIKSDRYSDVIFRGGTAYLIDENMQVDLHLGANIKDTPTRLFFAAGFSYRLDMHKDKVIAIEDQNATTKDGKIRKKDLKKKRKQAKRDAKGKKSKKKKSKDDEPIDF</sequence>
<dbReference type="KEGG" id="cly:Celly_2724"/>
<dbReference type="STRING" id="867900.Celly_2724"/>
<organism evidence="3 4">
    <name type="scientific">Cellulophaga lytica (strain ATCC 23178 / DSM 7489 / JCM 8516 / NBRC 14961 / NCIMB 1423 / VKM B-1433 / Cy l20)</name>
    <dbReference type="NCBI Taxonomy" id="867900"/>
    <lineage>
        <taxon>Bacteria</taxon>
        <taxon>Pseudomonadati</taxon>
        <taxon>Bacteroidota</taxon>
        <taxon>Flavobacteriia</taxon>
        <taxon>Flavobacteriales</taxon>
        <taxon>Flavobacteriaceae</taxon>
        <taxon>Cellulophaga</taxon>
    </lineage>
</organism>
<dbReference type="OrthoDB" id="1421312at2"/>
<accession>F0RAH8</accession>
<dbReference type="eggNOG" id="ENOG502Z7YU">
    <property type="taxonomic scope" value="Bacteria"/>
</dbReference>
<dbReference type="HOGENOM" id="CLU_059721_0_0_10"/>
<reference evidence="3 4" key="1">
    <citation type="journal article" date="2011" name="Stand. Genomic Sci.">
        <title>Complete genome sequence of Cellulophaga lytica type strain (LIM- 21).</title>
        <authorList>
            <person name="Pati A."/>
            <person name="Abt B."/>
            <person name="Teshima H."/>
            <person name="Nolan M."/>
            <person name="Lapidus A."/>
            <person name="Lucas S."/>
            <person name="Hammon N."/>
            <person name="Deshpande S."/>
            <person name="Cheng J.F."/>
            <person name="Tapia R."/>
            <person name="Han C."/>
            <person name="Goodwin L."/>
            <person name="Pitluck S."/>
            <person name="Liolios K."/>
            <person name="Pagani I."/>
            <person name="Mavromatis K."/>
            <person name="Ovchinikova G."/>
            <person name="Chen A."/>
            <person name="Palaniappan K."/>
            <person name="Land M."/>
            <person name="Hauser L."/>
            <person name="Jeffries C.D."/>
            <person name="Detter J.C."/>
            <person name="Brambilla E.M."/>
            <person name="Kannan K.P."/>
            <person name="Rohde M."/>
            <person name="Spring S."/>
            <person name="Goker M."/>
            <person name="Woyke T."/>
            <person name="Bristow J."/>
            <person name="Eisen J.A."/>
            <person name="Markowitz V."/>
            <person name="Hugenholtz P."/>
            <person name="Kyrpides N.C."/>
            <person name="Klenk H.P."/>
            <person name="Ivanova N."/>
        </authorList>
    </citation>
    <scope>NUCLEOTIDE SEQUENCE [LARGE SCALE GENOMIC DNA]</scope>
    <source>
        <strain evidence="4">ATCC 23178 / DSM 7489 / JCM 8516 / NBRC 14961 / NCIMB 1423 / VKM B-1433 / Cy l20</strain>
    </source>
</reference>
<feature type="chain" id="PRO_5003255046" description="Transporter" evidence="2">
    <location>
        <begin position="22"/>
        <end position="340"/>
    </location>
</feature>
<evidence type="ECO:0008006" key="5">
    <source>
        <dbReference type="Google" id="ProtNLM"/>
    </source>
</evidence>
<evidence type="ECO:0000313" key="3">
    <source>
        <dbReference type="EMBL" id="ADY30541.1"/>
    </source>
</evidence>
<feature type="region of interest" description="Disordered" evidence="1">
    <location>
        <begin position="302"/>
        <end position="340"/>
    </location>
</feature>
<evidence type="ECO:0000313" key="4">
    <source>
        <dbReference type="Proteomes" id="UP000007487"/>
    </source>
</evidence>
<dbReference type="InterPro" id="IPR025737">
    <property type="entry name" value="FApF"/>
</dbReference>
<gene>
    <name evidence="3" type="ordered locus">Celly_2724</name>
</gene>
<dbReference type="RefSeq" id="WP_013622284.1">
    <property type="nucleotide sequence ID" value="NC_015167.1"/>
</dbReference>
<protein>
    <recommendedName>
        <fullName evidence="5">Transporter</fullName>
    </recommendedName>
</protein>
<proteinExistence type="predicted"/>
<dbReference type="Pfam" id="PF13557">
    <property type="entry name" value="Phenol_MetA_deg"/>
    <property type="match status" value="1"/>
</dbReference>
<keyword evidence="2" id="KW-0732">Signal</keyword>
<keyword evidence="4" id="KW-1185">Reference proteome</keyword>
<evidence type="ECO:0000256" key="2">
    <source>
        <dbReference type="SAM" id="SignalP"/>
    </source>
</evidence>
<feature type="compositionally biased region" description="Basic residues" evidence="1">
    <location>
        <begin position="305"/>
        <end position="331"/>
    </location>
</feature>
<feature type="signal peptide" evidence="2">
    <location>
        <begin position="1"/>
        <end position="21"/>
    </location>
</feature>